<accession>A0A3E3E3I5</accession>
<dbReference type="CDD" id="cd04492">
    <property type="entry name" value="YhaM_OBF_like"/>
    <property type="match status" value="1"/>
</dbReference>
<dbReference type="GO" id="GO:0003676">
    <property type="term" value="F:nucleic acid binding"/>
    <property type="evidence" value="ECO:0007669"/>
    <property type="project" value="InterPro"/>
</dbReference>
<dbReference type="PANTHER" id="PTHR37294:SF1">
    <property type="entry name" value="3'-5' EXORIBONUCLEASE YHAM"/>
    <property type="match status" value="1"/>
</dbReference>
<feature type="domain" description="HD" evidence="3">
    <location>
        <begin position="158"/>
        <end position="276"/>
    </location>
</feature>
<evidence type="ECO:0000313" key="4">
    <source>
        <dbReference type="EMBL" id="RGD75468.1"/>
    </source>
</evidence>
<dbReference type="RefSeq" id="WP_117531671.1">
    <property type="nucleotide sequence ID" value="NZ_QUSM01000002.1"/>
</dbReference>
<protein>
    <submittedName>
        <fullName evidence="4">HD domain-containing protein</fullName>
    </submittedName>
</protein>
<comment type="caution">
    <text evidence="4">The sequence shown here is derived from an EMBL/GenBank/DDBJ whole genome shotgun (WGS) entry which is preliminary data.</text>
</comment>
<name>A0A3E3E3I5_9FIRM</name>
<dbReference type="GO" id="GO:0016787">
    <property type="term" value="F:hydrolase activity"/>
    <property type="evidence" value="ECO:0007669"/>
    <property type="project" value="UniProtKB-KW"/>
</dbReference>
<evidence type="ECO:0000313" key="5">
    <source>
        <dbReference type="Proteomes" id="UP000261212"/>
    </source>
</evidence>
<dbReference type="EMBL" id="QUSM01000002">
    <property type="protein sequence ID" value="RGD75468.1"/>
    <property type="molecule type" value="Genomic_DNA"/>
</dbReference>
<sequence>MINELKVSDKVLDNFLLKSVTLRKTRTGKDYLDIILKDKSGEIPAKLWNVDTTMKDAFSAGDTVKVGGEVDSFGSNPQVKIESIEKVNLNDEDMSKLVETAPLNSDKMYDDIIDTIENIKNEDIKIITKTLVEKYKDKFKNYPAAKSFHHAMKSGLMYHTYTMLTNAKKLTDTYKFLNKDLVFAGVILHDICKTEEMECNDIGVVESYSTDGQLLGHIIQCVCEIDNVSRTLGINSEVPSLLKHMILSHHYHPEFGSPKYPMIPEAEILHYLDILDSRMNQMETAFNNTNENEFSNRVRMLDNRNIYHYTLDNKEED</sequence>
<dbReference type="PANTHER" id="PTHR37294">
    <property type="entry name" value="3'-5' EXORIBONUCLEASE YHAM"/>
    <property type="match status" value="1"/>
</dbReference>
<dbReference type="Gene3D" id="2.40.50.140">
    <property type="entry name" value="Nucleic acid-binding proteins"/>
    <property type="match status" value="1"/>
</dbReference>
<dbReference type="InterPro" id="IPR003607">
    <property type="entry name" value="HD/PDEase_dom"/>
</dbReference>
<dbReference type="Gene3D" id="1.10.3210.10">
    <property type="entry name" value="Hypothetical protein af1432"/>
    <property type="match status" value="1"/>
</dbReference>
<dbReference type="InterPro" id="IPR012340">
    <property type="entry name" value="NA-bd_OB-fold"/>
</dbReference>
<dbReference type="CDD" id="cd00077">
    <property type="entry name" value="HDc"/>
    <property type="match status" value="1"/>
</dbReference>
<dbReference type="Pfam" id="PF01336">
    <property type="entry name" value="tRNA_anti-codon"/>
    <property type="match status" value="1"/>
</dbReference>
<gene>
    <name evidence="4" type="ORF">DW687_03850</name>
</gene>
<reference evidence="4 5" key="1">
    <citation type="submission" date="2018-08" db="EMBL/GenBank/DDBJ databases">
        <title>A genome reference for cultivated species of the human gut microbiota.</title>
        <authorList>
            <person name="Zou Y."/>
            <person name="Xue W."/>
            <person name="Luo G."/>
        </authorList>
    </citation>
    <scope>NUCLEOTIDE SEQUENCE [LARGE SCALE GENOMIC DNA]</scope>
    <source>
        <strain evidence="4 5">AM25-6</strain>
    </source>
</reference>
<dbReference type="SUPFAM" id="SSF109604">
    <property type="entry name" value="HD-domain/PDEase-like"/>
    <property type="match status" value="1"/>
</dbReference>
<evidence type="ECO:0000256" key="1">
    <source>
        <dbReference type="ARBA" id="ARBA00022801"/>
    </source>
</evidence>
<dbReference type="InterPro" id="IPR004365">
    <property type="entry name" value="NA-bd_OB_tRNA"/>
</dbReference>
<dbReference type="SUPFAM" id="SSF50249">
    <property type="entry name" value="Nucleic acid-binding proteins"/>
    <property type="match status" value="1"/>
</dbReference>
<dbReference type="AlphaFoldDB" id="A0A3E3E3I5"/>
<proteinExistence type="predicted"/>
<evidence type="ECO:0000259" key="3">
    <source>
        <dbReference type="Pfam" id="PF01966"/>
    </source>
</evidence>
<keyword evidence="1" id="KW-0378">Hydrolase</keyword>
<dbReference type="InterPro" id="IPR050798">
    <property type="entry name" value="YhaM_exoribonuc/phosphodiest"/>
</dbReference>
<dbReference type="Pfam" id="PF01966">
    <property type="entry name" value="HD"/>
    <property type="match status" value="1"/>
</dbReference>
<dbReference type="Proteomes" id="UP000261212">
    <property type="component" value="Unassembled WGS sequence"/>
</dbReference>
<dbReference type="InterPro" id="IPR006674">
    <property type="entry name" value="HD_domain"/>
</dbReference>
<feature type="domain" description="OB" evidence="2">
    <location>
        <begin position="23"/>
        <end position="86"/>
    </location>
</feature>
<dbReference type="GO" id="GO:0031125">
    <property type="term" value="P:rRNA 3'-end processing"/>
    <property type="evidence" value="ECO:0007669"/>
    <property type="project" value="TreeGrafter"/>
</dbReference>
<evidence type="ECO:0000259" key="2">
    <source>
        <dbReference type="Pfam" id="PF01336"/>
    </source>
</evidence>
<organism evidence="4 5">
    <name type="scientific">Anaerofustis stercorihominis</name>
    <dbReference type="NCBI Taxonomy" id="214853"/>
    <lineage>
        <taxon>Bacteria</taxon>
        <taxon>Bacillati</taxon>
        <taxon>Bacillota</taxon>
        <taxon>Clostridia</taxon>
        <taxon>Eubacteriales</taxon>
        <taxon>Eubacteriaceae</taxon>
        <taxon>Anaerofustis</taxon>
    </lineage>
</organism>